<organism evidence="2 3">
    <name type="scientific">Merluccius polli</name>
    <name type="common">Benguela hake</name>
    <name type="synonym">Merluccius cadenati</name>
    <dbReference type="NCBI Taxonomy" id="89951"/>
    <lineage>
        <taxon>Eukaryota</taxon>
        <taxon>Metazoa</taxon>
        <taxon>Chordata</taxon>
        <taxon>Craniata</taxon>
        <taxon>Vertebrata</taxon>
        <taxon>Euteleostomi</taxon>
        <taxon>Actinopterygii</taxon>
        <taxon>Neopterygii</taxon>
        <taxon>Teleostei</taxon>
        <taxon>Neoteleostei</taxon>
        <taxon>Acanthomorphata</taxon>
        <taxon>Zeiogadaria</taxon>
        <taxon>Gadariae</taxon>
        <taxon>Gadiformes</taxon>
        <taxon>Gadoidei</taxon>
        <taxon>Merlucciidae</taxon>
        <taxon>Merluccius</taxon>
    </lineage>
</organism>
<evidence type="ECO:0000313" key="3">
    <source>
        <dbReference type="Proteomes" id="UP001174136"/>
    </source>
</evidence>
<protein>
    <recommendedName>
        <fullName evidence="1">DUF4806 domain-containing protein</fullName>
    </recommendedName>
</protein>
<keyword evidence="3" id="KW-1185">Reference proteome</keyword>
<comment type="caution">
    <text evidence="2">The sequence shown here is derived from an EMBL/GenBank/DDBJ whole genome shotgun (WGS) entry which is preliminary data.</text>
</comment>
<dbReference type="PANTHER" id="PTHR34153:SF2">
    <property type="entry name" value="SI:CH211-262H13.3-RELATED"/>
    <property type="match status" value="1"/>
</dbReference>
<feature type="domain" description="DUF4806" evidence="1">
    <location>
        <begin position="23"/>
        <end position="92"/>
    </location>
</feature>
<dbReference type="Pfam" id="PF16064">
    <property type="entry name" value="DUF4806"/>
    <property type="match status" value="1"/>
</dbReference>
<name>A0AA47MC71_MERPO</name>
<dbReference type="AlphaFoldDB" id="A0AA47MC71"/>
<accession>A0AA47MC71</accession>
<sequence>MHLQKRSSTDQPTEAPDVVDLPLPITSQGQLCRVEEAVAQQPDLKRKLIVYFGMIGGMSVKETVWRVLTKMLTNNFAKKVNWRGANGKQAFEPLALKGILLSKLSLFLRTKNDFVTDSYLTFRGLRC</sequence>
<proteinExistence type="predicted"/>
<dbReference type="EMBL" id="JAOPHQ010004870">
    <property type="protein sequence ID" value="KAK0137532.1"/>
    <property type="molecule type" value="Genomic_DNA"/>
</dbReference>
<evidence type="ECO:0000259" key="1">
    <source>
        <dbReference type="Pfam" id="PF16064"/>
    </source>
</evidence>
<dbReference type="InterPro" id="IPR032071">
    <property type="entry name" value="DUF4806"/>
</dbReference>
<gene>
    <name evidence="2" type="ORF">N1851_026273</name>
</gene>
<reference evidence="2" key="1">
    <citation type="journal article" date="2023" name="Front. Mar. Sci.">
        <title>A new Merluccius polli reference genome to investigate the effects of global change in West African waters.</title>
        <authorList>
            <person name="Mateo J.L."/>
            <person name="Blanco-Fernandez C."/>
            <person name="Garcia-Vazquez E."/>
            <person name="Machado-Schiaffino G."/>
        </authorList>
    </citation>
    <scope>NUCLEOTIDE SEQUENCE</scope>
    <source>
        <strain evidence="2">C29</strain>
        <tissue evidence="2">Fin</tissue>
    </source>
</reference>
<dbReference type="Proteomes" id="UP001174136">
    <property type="component" value="Unassembled WGS sequence"/>
</dbReference>
<evidence type="ECO:0000313" key="2">
    <source>
        <dbReference type="EMBL" id="KAK0137532.1"/>
    </source>
</evidence>
<dbReference type="PANTHER" id="PTHR34153">
    <property type="entry name" value="SI:CH211-262H13.3-RELATED-RELATED"/>
    <property type="match status" value="1"/>
</dbReference>